<evidence type="ECO:0000313" key="2">
    <source>
        <dbReference type="EMBL" id="EFH79877.1"/>
    </source>
</evidence>
<keyword evidence="1" id="KW-0812">Transmembrane</keyword>
<reference evidence="2 3" key="1">
    <citation type="journal article" date="2011" name="Stand. Genomic Sci.">
        <title>Non-contiguous finished genome sequence and contextual data of the filamentous soil bacterium Ktedonobacter racemifer type strain (SOSP1-21).</title>
        <authorList>
            <person name="Chang Y.J."/>
            <person name="Land M."/>
            <person name="Hauser L."/>
            <person name="Chertkov O."/>
            <person name="Del Rio T.G."/>
            <person name="Nolan M."/>
            <person name="Copeland A."/>
            <person name="Tice H."/>
            <person name="Cheng J.F."/>
            <person name="Lucas S."/>
            <person name="Han C."/>
            <person name="Goodwin L."/>
            <person name="Pitluck S."/>
            <person name="Ivanova N."/>
            <person name="Ovchinikova G."/>
            <person name="Pati A."/>
            <person name="Chen A."/>
            <person name="Palaniappan K."/>
            <person name="Mavromatis K."/>
            <person name="Liolios K."/>
            <person name="Brettin T."/>
            <person name="Fiebig A."/>
            <person name="Rohde M."/>
            <person name="Abt B."/>
            <person name="Goker M."/>
            <person name="Detter J.C."/>
            <person name="Woyke T."/>
            <person name="Bristow J."/>
            <person name="Eisen J.A."/>
            <person name="Markowitz V."/>
            <person name="Hugenholtz P."/>
            <person name="Kyrpides N.C."/>
            <person name="Klenk H.P."/>
            <person name="Lapidus A."/>
        </authorList>
    </citation>
    <scope>NUCLEOTIDE SEQUENCE [LARGE SCALE GENOMIC DNA]</scope>
    <source>
        <strain evidence="3">DSM 44963</strain>
    </source>
</reference>
<accession>D6U7L6</accession>
<proteinExistence type="predicted"/>
<keyword evidence="1" id="KW-0472">Membrane</keyword>
<organism evidence="2 3">
    <name type="scientific">Ktedonobacter racemifer DSM 44963</name>
    <dbReference type="NCBI Taxonomy" id="485913"/>
    <lineage>
        <taxon>Bacteria</taxon>
        <taxon>Bacillati</taxon>
        <taxon>Chloroflexota</taxon>
        <taxon>Ktedonobacteria</taxon>
        <taxon>Ktedonobacterales</taxon>
        <taxon>Ktedonobacteraceae</taxon>
        <taxon>Ktedonobacter</taxon>
    </lineage>
</organism>
<dbReference type="Proteomes" id="UP000004508">
    <property type="component" value="Unassembled WGS sequence"/>
</dbReference>
<dbReference type="AlphaFoldDB" id="D6U7L6"/>
<evidence type="ECO:0000313" key="3">
    <source>
        <dbReference type="Proteomes" id="UP000004508"/>
    </source>
</evidence>
<keyword evidence="1" id="KW-1133">Transmembrane helix</keyword>
<keyword evidence="3" id="KW-1185">Reference proteome</keyword>
<gene>
    <name evidence="2" type="ORF">Krac_0397</name>
</gene>
<protein>
    <submittedName>
        <fullName evidence="2">Uncharacterized protein</fullName>
    </submittedName>
</protein>
<dbReference type="InParanoid" id="D6U7L6"/>
<sequence>MPKSLKKRVPLWFVTCSVIAILLVVFVSQGIGVAEPAWSRSSAQHSIPLRPLTPPVSVVSKSLKKRVPLWFATCSIIAILVVVFVSQGNGAGEAWLADALRGTVGPTITARVESWYLNFMNTTLQVQYQMGDKKVSAPWNGVQATPSPSPTRPALSTLSPMTLTPMTPLVSPALSGEGIWTTLDQAPQPHNYLPLDAKAYIRPDPSHPYAIVTMLQFDSRFTSLHIVGGTAEPGGPRGVHGPGVIPAADQQGNALLATFNGGFKYPDGHYGLMSGGTMYVPPVSGVATIAITKKGKLILGAWDVDPQLNSQNTDLVAWRQNAALLINKGVINSLTRDGAAWGGTVLNSAYTWRSAIGITAKGTFIYAAGNALTAETLGMAMKSAGVVMGMQTDINPFWVRAFLYNRDRNGQLQVNKLHPEMQGTGYEYLNGTARDFFYLTRFAPTIPPTQGELARSVR</sequence>
<feature type="transmembrane region" description="Helical" evidence="1">
    <location>
        <begin position="67"/>
        <end position="85"/>
    </location>
</feature>
<comment type="caution">
    <text evidence="2">The sequence shown here is derived from an EMBL/GenBank/DDBJ whole genome shotgun (WGS) entry which is preliminary data.</text>
</comment>
<evidence type="ECO:0000256" key="1">
    <source>
        <dbReference type="SAM" id="Phobius"/>
    </source>
</evidence>
<dbReference type="EMBL" id="ADVG01000005">
    <property type="protein sequence ID" value="EFH79877.1"/>
    <property type="molecule type" value="Genomic_DNA"/>
</dbReference>
<name>D6U7L6_KTERA</name>
<dbReference type="eggNOG" id="ENOG502ZCHD">
    <property type="taxonomic scope" value="Bacteria"/>
</dbReference>